<feature type="transmembrane region" description="Helical" evidence="14">
    <location>
        <begin position="95"/>
        <end position="112"/>
    </location>
</feature>
<evidence type="ECO:0000256" key="3">
    <source>
        <dbReference type="ARBA" id="ARBA00012014"/>
    </source>
</evidence>
<accession>A0A081PKP2</accession>
<feature type="transmembrane region" description="Helical" evidence="14">
    <location>
        <begin position="51"/>
        <end position="74"/>
    </location>
</feature>
<dbReference type="eggNOG" id="COG0392">
    <property type="taxonomic scope" value="Bacteria"/>
</dbReference>
<feature type="transmembrane region" description="Helical" evidence="14">
    <location>
        <begin position="250"/>
        <end position="268"/>
    </location>
</feature>
<feature type="transmembrane region" description="Helical" evidence="14">
    <location>
        <begin position="393"/>
        <end position="412"/>
    </location>
</feature>
<dbReference type="EMBL" id="JNFF01000019">
    <property type="protein sequence ID" value="KEQ31265.1"/>
    <property type="molecule type" value="Genomic_DNA"/>
</dbReference>
<dbReference type="GO" id="GO:0055091">
    <property type="term" value="P:phospholipid homeostasis"/>
    <property type="evidence" value="ECO:0007669"/>
    <property type="project" value="TreeGrafter"/>
</dbReference>
<evidence type="ECO:0000256" key="12">
    <source>
        <dbReference type="ARBA" id="ARBA00031899"/>
    </source>
</evidence>
<keyword evidence="17" id="KW-1185">Reference proteome</keyword>
<dbReference type="Pfam" id="PF09924">
    <property type="entry name" value="LPG_synthase_C"/>
    <property type="match status" value="1"/>
</dbReference>
<dbReference type="AlphaFoldDB" id="A0A081PKP2"/>
<proteinExistence type="inferred from homology"/>
<protein>
    <recommendedName>
        <fullName evidence="4">Phosphatidylglycerol lysyltransferase</fullName>
        <ecNumber evidence="3">2.3.2.3</ecNumber>
    </recommendedName>
    <alternativeName>
        <fullName evidence="12">Lysylphosphatidylglycerol synthase</fullName>
    </alternativeName>
</protein>
<evidence type="ECO:0000313" key="16">
    <source>
        <dbReference type="EMBL" id="KEQ31265.1"/>
    </source>
</evidence>
<dbReference type="RefSeq" id="WP_037438339.1">
    <property type="nucleotide sequence ID" value="NZ_JNFF01000019.1"/>
</dbReference>
<evidence type="ECO:0000256" key="9">
    <source>
        <dbReference type="ARBA" id="ARBA00023098"/>
    </source>
</evidence>
<dbReference type="eggNOG" id="COG2898">
    <property type="taxonomic scope" value="Bacteria"/>
</dbReference>
<dbReference type="EC" id="2.3.2.3" evidence="3"/>
<feature type="transmembrane region" description="Helical" evidence="14">
    <location>
        <begin position="132"/>
        <end position="154"/>
    </location>
</feature>
<keyword evidence="10 14" id="KW-0472">Membrane</keyword>
<reference evidence="16 17" key="1">
    <citation type="journal article" date="1992" name="Int. J. Syst. Bacteriol.">
        <title>Sphingobacterium antarcticus sp. nov. a Psychrotrophic Bacterium from the Soils of Schirmacher Oasis, Antarctica.</title>
        <authorList>
            <person name="Shivaji S."/>
            <person name="Ray M.K."/>
            <person name="Rao N.S."/>
            <person name="Saiserr L."/>
            <person name="Jagannadham M.V."/>
            <person name="Kumar G.S."/>
            <person name="Reddy G."/>
            <person name="Bhargava P.M."/>
        </authorList>
    </citation>
    <scope>NUCLEOTIDE SEQUENCE [LARGE SCALE GENOMIC DNA]</scope>
    <source>
        <strain evidence="16 17">4BY</strain>
    </source>
</reference>
<evidence type="ECO:0000256" key="5">
    <source>
        <dbReference type="ARBA" id="ARBA00022475"/>
    </source>
</evidence>
<comment type="caution">
    <text evidence="16">The sequence shown here is derived from an EMBL/GenBank/DDBJ whole genome shotgun (WGS) entry which is preliminary data.</text>
</comment>
<feature type="transmembrane region" description="Helical" evidence="14">
    <location>
        <begin position="364"/>
        <end position="386"/>
    </location>
</feature>
<comment type="similarity">
    <text evidence="2">Belongs to the LPG synthase family.</text>
</comment>
<name>A0A081PKP2_9SPHI</name>
<feature type="domain" description="Phosphatidylglycerol lysyltransferase C-terminal" evidence="15">
    <location>
        <begin position="548"/>
        <end position="841"/>
    </location>
</feature>
<dbReference type="OrthoDB" id="145485at2"/>
<evidence type="ECO:0000256" key="2">
    <source>
        <dbReference type="ARBA" id="ARBA00008627"/>
    </source>
</evidence>
<evidence type="ECO:0000256" key="8">
    <source>
        <dbReference type="ARBA" id="ARBA00022989"/>
    </source>
</evidence>
<sequence>MKFNRHYLRSKNYYAKEILGFLFILFAIYFFRHEGHELRSLGGVLRSSNQWILLTGLIVTVLYALSHALMYSYSFKTIGSKILWTDGLRLFLKRNFVSVFLPGGGVTSLAFFSKEIENKGISQTKINLASYIYGLIGIFTVFLVTIPVIIYLLFTRQHMFGELIAFGVLTLTIILLTTGTISLYKKGWLYKKILAFKPDTELILDEIADSDFSISSLISTILISLAIEFLGIAHLLIAMYALGLEGHFDAAVVGYVIATLFLVISPFLKGLGAVELSLVLVLQSYGFSATQAAAVTFLYRLFEFWLPMLAGAMSFILNKGNLFLRIFPAMLLFTLGIVDIISVLTPALGTRIQLLSDFLPVEALRLSNGLVLLIGILQLITSAFLLRGMRSAWNIAVILCTLAIAGNLTKGLDYEEATLAFAVLFSLWLTRKQYYVLANRNLQNFSLGVSLWIFTAVTVYGIVGFYFLDQKHFGIDFSLTQSVSSTFDNFIFLNTGGLEPRTHFAHLFLYSIRVLGASSILLVFYGSIKPYLFEDKAEEDEFLRAEELLQKHGNSAVDYFKTYRDKLFFFAEDRDGFISYRIGGDFAIALGTPVCAPDIQTSRRIILEYEEFCLRNGLKPAYYRIDRKGLEVFDLLNKKNIIIGQEAIVDLPGFTMEGGNRKSLRNAMSSVLKKGYKLKIYDAPIKAGTIQKLEQVSNNWLSSLERAEMVFSQGIFDADEIGKQTVLALENEDEKIVAFLNIIPDYVPGELTYDLIRKTDDAPGGNMDVLIVELIAYAKEKGYTKLNLGMAPMSGIIKGRDLPERTIKFSYEKLRSFRHYHGLRDFKEKFSPEWEDEFLVYDNHYDLLRLPVALNTVMKP</sequence>
<evidence type="ECO:0000256" key="10">
    <source>
        <dbReference type="ARBA" id="ARBA00023136"/>
    </source>
</evidence>
<keyword evidence="7 14" id="KW-0812">Transmembrane</keyword>
<dbReference type="InterPro" id="IPR022791">
    <property type="entry name" value="L-PG_synthase/AglD"/>
</dbReference>
<dbReference type="Proteomes" id="UP000028007">
    <property type="component" value="Unassembled WGS sequence"/>
</dbReference>
<dbReference type="Pfam" id="PF03706">
    <property type="entry name" value="LPG_synthase_TM"/>
    <property type="match status" value="1"/>
</dbReference>
<comment type="catalytic activity">
    <reaction evidence="13">
        <text>L-lysyl-tRNA(Lys) + a 1,2-diacyl-sn-glycero-3-phospho-(1'-sn-glycerol) = a 1,2-diacyl-sn-glycero-3-phospho-1'-(3'-O-L-lysyl)-sn-glycerol + tRNA(Lys)</text>
        <dbReference type="Rhea" id="RHEA:10668"/>
        <dbReference type="Rhea" id="RHEA-COMP:9696"/>
        <dbReference type="Rhea" id="RHEA-COMP:9697"/>
        <dbReference type="ChEBI" id="CHEBI:64716"/>
        <dbReference type="ChEBI" id="CHEBI:75792"/>
        <dbReference type="ChEBI" id="CHEBI:78442"/>
        <dbReference type="ChEBI" id="CHEBI:78529"/>
        <dbReference type="EC" id="2.3.2.3"/>
    </reaction>
</comment>
<feature type="transmembrane region" description="Helical" evidence="14">
    <location>
        <begin position="12"/>
        <end position="31"/>
    </location>
</feature>
<feature type="transmembrane region" description="Helical" evidence="14">
    <location>
        <begin position="449"/>
        <end position="468"/>
    </location>
</feature>
<feature type="transmembrane region" description="Helical" evidence="14">
    <location>
        <begin position="322"/>
        <end position="344"/>
    </location>
</feature>
<keyword evidence="11" id="KW-0046">Antibiotic resistance</keyword>
<evidence type="ECO:0000256" key="11">
    <source>
        <dbReference type="ARBA" id="ARBA00023251"/>
    </source>
</evidence>
<dbReference type="GO" id="GO:0006629">
    <property type="term" value="P:lipid metabolic process"/>
    <property type="evidence" value="ECO:0007669"/>
    <property type="project" value="UniProtKB-KW"/>
</dbReference>
<feature type="transmembrane region" description="Helical" evidence="14">
    <location>
        <begin position="214"/>
        <end position="238"/>
    </location>
</feature>
<evidence type="ECO:0000259" key="15">
    <source>
        <dbReference type="Pfam" id="PF09924"/>
    </source>
</evidence>
<evidence type="ECO:0000313" key="17">
    <source>
        <dbReference type="Proteomes" id="UP000028007"/>
    </source>
</evidence>
<keyword evidence="6" id="KW-0808">Transferase</keyword>
<dbReference type="PANTHER" id="PTHR34697">
    <property type="entry name" value="PHOSPHATIDYLGLYCEROL LYSYLTRANSFERASE"/>
    <property type="match status" value="1"/>
</dbReference>
<dbReference type="GO" id="GO:0050071">
    <property type="term" value="F:phosphatidylglycerol lysyltransferase activity"/>
    <property type="evidence" value="ECO:0007669"/>
    <property type="project" value="UniProtKB-EC"/>
</dbReference>
<evidence type="ECO:0000256" key="1">
    <source>
        <dbReference type="ARBA" id="ARBA00004651"/>
    </source>
</evidence>
<feature type="transmembrane region" description="Helical" evidence="14">
    <location>
        <begin position="418"/>
        <end position="437"/>
    </location>
</feature>
<keyword evidence="8 14" id="KW-1133">Transmembrane helix</keyword>
<feature type="transmembrane region" description="Helical" evidence="14">
    <location>
        <begin position="163"/>
        <end position="184"/>
    </location>
</feature>
<dbReference type="GO" id="GO:0005886">
    <property type="term" value="C:plasma membrane"/>
    <property type="evidence" value="ECO:0007669"/>
    <property type="project" value="UniProtKB-SubCell"/>
</dbReference>
<evidence type="ECO:0000256" key="13">
    <source>
        <dbReference type="ARBA" id="ARBA00047540"/>
    </source>
</evidence>
<dbReference type="InterPro" id="IPR016181">
    <property type="entry name" value="Acyl_CoA_acyltransferase"/>
</dbReference>
<evidence type="ECO:0000256" key="6">
    <source>
        <dbReference type="ARBA" id="ARBA00022679"/>
    </source>
</evidence>
<gene>
    <name evidence="16" type="ORF">N180_03185</name>
</gene>
<dbReference type="InterPro" id="IPR051211">
    <property type="entry name" value="PG_lysyltransferase"/>
</dbReference>
<dbReference type="SUPFAM" id="SSF55729">
    <property type="entry name" value="Acyl-CoA N-acyltransferases (Nat)"/>
    <property type="match status" value="1"/>
</dbReference>
<keyword evidence="5" id="KW-1003">Cell membrane</keyword>
<dbReference type="InterPro" id="IPR024320">
    <property type="entry name" value="LPG_synthase_C"/>
</dbReference>
<keyword evidence="9" id="KW-0443">Lipid metabolism</keyword>
<evidence type="ECO:0000256" key="14">
    <source>
        <dbReference type="SAM" id="Phobius"/>
    </source>
</evidence>
<organism evidence="16 17">
    <name type="scientific">Pedobacter antarcticus 4BY</name>
    <dbReference type="NCBI Taxonomy" id="1358423"/>
    <lineage>
        <taxon>Bacteria</taxon>
        <taxon>Pseudomonadati</taxon>
        <taxon>Bacteroidota</taxon>
        <taxon>Sphingobacteriia</taxon>
        <taxon>Sphingobacteriales</taxon>
        <taxon>Sphingobacteriaceae</taxon>
        <taxon>Pedobacter</taxon>
    </lineage>
</organism>
<dbReference type="GO" id="GO:0046677">
    <property type="term" value="P:response to antibiotic"/>
    <property type="evidence" value="ECO:0007669"/>
    <property type="project" value="UniProtKB-KW"/>
</dbReference>
<evidence type="ECO:0000256" key="4">
    <source>
        <dbReference type="ARBA" id="ARBA00021546"/>
    </source>
</evidence>
<comment type="subcellular location">
    <subcellularLocation>
        <location evidence="1">Cell membrane</location>
        <topology evidence="1">Multi-pass membrane protein</topology>
    </subcellularLocation>
</comment>
<dbReference type="PANTHER" id="PTHR34697:SF2">
    <property type="entry name" value="PHOSPHATIDYLGLYCEROL LYSYLTRANSFERASE"/>
    <property type="match status" value="1"/>
</dbReference>
<evidence type="ECO:0000256" key="7">
    <source>
        <dbReference type="ARBA" id="ARBA00022692"/>
    </source>
</evidence>